<dbReference type="GO" id="GO:0005829">
    <property type="term" value="C:cytosol"/>
    <property type="evidence" value="ECO:0007669"/>
    <property type="project" value="TreeGrafter"/>
</dbReference>
<dbReference type="RefSeq" id="WP_185426557.1">
    <property type="nucleotide sequence ID" value="NZ_JAARRL010000019.1"/>
</dbReference>
<dbReference type="PANTHER" id="PTHR21240">
    <property type="entry name" value="2-AMINO-3-CARBOXYLMUCONATE-6-SEMIALDEHYDE DECARBOXYLASE"/>
    <property type="match status" value="1"/>
</dbReference>
<protein>
    <submittedName>
        <fullName evidence="3">Amidohydrolase</fullName>
    </submittedName>
</protein>
<reference evidence="3 4" key="1">
    <citation type="submission" date="2020-03" db="EMBL/GenBank/DDBJ databases">
        <title>Soil Listeria distribution.</title>
        <authorList>
            <person name="Liao J."/>
            <person name="Wiedmann M."/>
        </authorList>
    </citation>
    <scope>NUCLEOTIDE SEQUENCE [LARGE SCALE GENOMIC DNA]</scope>
    <source>
        <strain evidence="3 4">FSL L7-1523</strain>
    </source>
</reference>
<evidence type="ECO:0000313" key="4">
    <source>
        <dbReference type="Proteomes" id="UP000564536"/>
    </source>
</evidence>
<name>A0A841Z7R8_9LIST</name>
<dbReference type="InterPro" id="IPR032465">
    <property type="entry name" value="ACMSD"/>
</dbReference>
<dbReference type="InterPro" id="IPR006680">
    <property type="entry name" value="Amidohydro-rel"/>
</dbReference>
<keyword evidence="1" id="KW-0456">Lyase</keyword>
<keyword evidence="3" id="KW-0378">Hydrolase</keyword>
<dbReference type="Pfam" id="PF04909">
    <property type="entry name" value="Amidohydro_2"/>
    <property type="match status" value="1"/>
</dbReference>
<evidence type="ECO:0000259" key="2">
    <source>
        <dbReference type="Pfam" id="PF04909"/>
    </source>
</evidence>
<evidence type="ECO:0000313" key="3">
    <source>
        <dbReference type="EMBL" id="MBC1501260.1"/>
    </source>
</evidence>
<organism evidence="3 4">
    <name type="scientific">Listeria weihenstephanensis</name>
    <dbReference type="NCBI Taxonomy" id="1006155"/>
    <lineage>
        <taxon>Bacteria</taxon>
        <taxon>Bacillati</taxon>
        <taxon>Bacillota</taxon>
        <taxon>Bacilli</taxon>
        <taxon>Bacillales</taxon>
        <taxon>Listeriaceae</taxon>
        <taxon>Listeria</taxon>
    </lineage>
</organism>
<sequence length="333" mass="38292">MKLITIEEHFESELITNEMNKIAGNAISGQVSAEMLEYMKTDLPSDEEMQSTEKRLAFMDKHKINRQVVSYGNMCPQNLPPDVSIDLCRRANDELSKLVQAHPERFSGFAVLPVGSPKDAAQELKRTVEELDFKGVLLKGNYDHKYFDDPFFFPIFEMAQELDVPVYFHPSFIPNTITQQYFESDQWSDVVTGIFSSAGFGWHMDVGIQVIRMVVSGIFDKLPNLKIISGHWGELMPIFLDRMDDTLAPWTTLKRKISEYYQDNVYITPSGILHARELRFILDVMGPDHIIYAIDYPYVKPENAGTFLDELDLDTETKEKIAYKNAEKLLRLK</sequence>
<dbReference type="PANTHER" id="PTHR21240:SF30">
    <property type="entry name" value="AMIDOHYDROLASE-RELATED DOMAIN-CONTAINING PROTEIN-RELATED"/>
    <property type="match status" value="1"/>
</dbReference>
<dbReference type="Proteomes" id="UP000564536">
    <property type="component" value="Unassembled WGS sequence"/>
</dbReference>
<dbReference type="Gene3D" id="3.20.20.140">
    <property type="entry name" value="Metal-dependent hydrolases"/>
    <property type="match status" value="1"/>
</dbReference>
<dbReference type="SUPFAM" id="SSF51556">
    <property type="entry name" value="Metallo-dependent hydrolases"/>
    <property type="match status" value="1"/>
</dbReference>
<accession>A0A841Z7R8</accession>
<dbReference type="AlphaFoldDB" id="A0A841Z7R8"/>
<dbReference type="GO" id="GO:0016831">
    <property type="term" value="F:carboxy-lyase activity"/>
    <property type="evidence" value="ECO:0007669"/>
    <property type="project" value="InterPro"/>
</dbReference>
<proteinExistence type="predicted"/>
<evidence type="ECO:0000256" key="1">
    <source>
        <dbReference type="ARBA" id="ARBA00023239"/>
    </source>
</evidence>
<gene>
    <name evidence="3" type="ORF">HB943_11660</name>
</gene>
<dbReference type="InterPro" id="IPR032466">
    <property type="entry name" value="Metal_Hydrolase"/>
</dbReference>
<dbReference type="GO" id="GO:0019748">
    <property type="term" value="P:secondary metabolic process"/>
    <property type="evidence" value="ECO:0007669"/>
    <property type="project" value="TreeGrafter"/>
</dbReference>
<feature type="domain" description="Amidohydrolase-related" evidence="2">
    <location>
        <begin position="50"/>
        <end position="332"/>
    </location>
</feature>
<comment type="caution">
    <text evidence="3">The sequence shown here is derived from an EMBL/GenBank/DDBJ whole genome shotgun (WGS) entry which is preliminary data.</text>
</comment>
<dbReference type="EMBL" id="JAARRL010000019">
    <property type="protein sequence ID" value="MBC1501260.1"/>
    <property type="molecule type" value="Genomic_DNA"/>
</dbReference>
<dbReference type="GO" id="GO:0016787">
    <property type="term" value="F:hydrolase activity"/>
    <property type="evidence" value="ECO:0007669"/>
    <property type="project" value="UniProtKB-KW"/>
</dbReference>